<evidence type="ECO:0000313" key="3">
    <source>
        <dbReference type="EMBL" id="SNY15213.1"/>
    </source>
</evidence>
<dbReference type="EMBL" id="OBDY01000001">
    <property type="protein sequence ID" value="SNY15213.1"/>
    <property type="molecule type" value="Genomic_DNA"/>
</dbReference>
<dbReference type="Proteomes" id="UP000219612">
    <property type="component" value="Unassembled WGS sequence"/>
</dbReference>
<accession>A0A285FVR7</accession>
<sequence length="136" mass="14848">MSQDKQAVITSHVDAPPERVWTALTDADELAAWYWPAELHPKAFSDPVTGGGFGIDADGMGFAGRYLELDPPRRLVQSWRWAGDDRDSRVTIELTPAGAGTGVRVVHSGLDEETARMYEAGWSSCLARLTPYAGSR</sequence>
<name>A0A285FVR7_9ACTN</name>
<protein>
    <submittedName>
        <fullName evidence="3">Uncharacterized conserved protein YndB, AHSA1/START domain</fullName>
    </submittedName>
</protein>
<evidence type="ECO:0000313" key="4">
    <source>
        <dbReference type="Proteomes" id="UP000219612"/>
    </source>
</evidence>
<feature type="domain" description="Activator of Hsp90 ATPase homologue 1/2-like C-terminal" evidence="2">
    <location>
        <begin position="14"/>
        <end position="132"/>
    </location>
</feature>
<evidence type="ECO:0000259" key="2">
    <source>
        <dbReference type="Pfam" id="PF08327"/>
    </source>
</evidence>
<dbReference type="Pfam" id="PF08327">
    <property type="entry name" value="AHSA1"/>
    <property type="match status" value="1"/>
</dbReference>
<dbReference type="RefSeq" id="WP_097318602.1">
    <property type="nucleotide sequence ID" value="NZ_OBDY01000001.1"/>
</dbReference>
<organism evidence="3 4">
    <name type="scientific">Paractinoplanes atraurantiacus</name>
    <dbReference type="NCBI Taxonomy" id="1036182"/>
    <lineage>
        <taxon>Bacteria</taxon>
        <taxon>Bacillati</taxon>
        <taxon>Actinomycetota</taxon>
        <taxon>Actinomycetes</taxon>
        <taxon>Micromonosporales</taxon>
        <taxon>Micromonosporaceae</taxon>
        <taxon>Paractinoplanes</taxon>
    </lineage>
</organism>
<dbReference type="InterPro" id="IPR013538">
    <property type="entry name" value="ASHA1/2-like_C"/>
</dbReference>
<dbReference type="CDD" id="cd07814">
    <property type="entry name" value="SRPBCC_CalC_Aha1-like"/>
    <property type="match status" value="1"/>
</dbReference>
<evidence type="ECO:0000256" key="1">
    <source>
        <dbReference type="ARBA" id="ARBA00006817"/>
    </source>
</evidence>
<reference evidence="4" key="1">
    <citation type="submission" date="2017-09" db="EMBL/GenBank/DDBJ databases">
        <authorList>
            <person name="Varghese N."/>
            <person name="Submissions S."/>
        </authorList>
    </citation>
    <scope>NUCLEOTIDE SEQUENCE [LARGE SCALE GENOMIC DNA]</scope>
    <source>
        <strain evidence="4">CGMCC 4.6857</strain>
    </source>
</reference>
<dbReference type="OrthoDB" id="3365660at2"/>
<dbReference type="SUPFAM" id="SSF55961">
    <property type="entry name" value="Bet v1-like"/>
    <property type="match status" value="1"/>
</dbReference>
<keyword evidence="4" id="KW-1185">Reference proteome</keyword>
<gene>
    <name evidence="3" type="ORF">SAMN05421748_1011298</name>
</gene>
<comment type="similarity">
    <text evidence="1">Belongs to the AHA1 family.</text>
</comment>
<dbReference type="AlphaFoldDB" id="A0A285FVR7"/>
<dbReference type="Gene3D" id="3.30.530.20">
    <property type="match status" value="1"/>
</dbReference>
<dbReference type="InterPro" id="IPR023393">
    <property type="entry name" value="START-like_dom_sf"/>
</dbReference>
<proteinExistence type="inferred from homology"/>